<name>D8LIL2_ECTSI</name>
<dbReference type="GO" id="GO:0035556">
    <property type="term" value="P:intracellular signal transduction"/>
    <property type="evidence" value="ECO:0007669"/>
    <property type="project" value="TreeGrafter"/>
</dbReference>
<dbReference type="STRING" id="2880.D8LIL2"/>
<sequence length="216" mass="24891">MSGLLNKLKKNKTPEQLVAAMVEALDQGQDAQLAKRLSQIKFVLYGEEERDPDEARCKEFSIAIRRSEAMPRLIESLPALPFEARKDVSQIFSNLVRKNIETFVEYVEGEPLMVKNMIGAYGNTDIALHGGAMLRECIRYKNLARMTLYDETLWLFFDQYVHLPNFDVASDAFVTLRDLLTRHKAVASDFLAQKFETVFDKYNILLRSANYVTRRQ</sequence>
<dbReference type="eggNOG" id="KOG1566">
    <property type="taxonomic scope" value="Eukaryota"/>
</dbReference>
<proteinExistence type="inferred from homology"/>
<feature type="non-terminal residue" evidence="2">
    <location>
        <position position="216"/>
    </location>
</feature>
<protein>
    <recommendedName>
        <fullName evidence="4">Mo25-like protein</fullName>
    </recommendedName>
</protein>
<dbReference type="PANTHER" id="PTHR10182:SF3">
    <property type="entry name" value="PROTEIN MO25"/>
    <property type="match status" value="1"/>
</dbReference>
<dbReference type="SUPFAM" id="SSF48371">
    <property type="entry name" value="ARM repeat"/>
    <property type="match status" value="1"/>
</dbReference>
<dbReference type="InterPro" id="IPR011989">
    <property type="entry name" value="ARM-like"/>
</dbReference>
<evidence type="ECO:0008006" key="4">
    <source>
        <dbReference type="Google" id="ProtNLM"/>
    </source>
</evidence>
<dbReference type="EMBL" id="FN649760">
    <property type="protein sequence ID" value="CBN80051.2"/>
    <property type="molecule type" value="Genomic_DNA"/>
</dbReference>
<comment type="similarity">
    <text evidence="1">Belongs to the Mo25 family.</text>
</comment>
<evidence type="ECO:0000256" key="1">
    <source>
        <dbReference type="ARBA" id="ARBA00011012"/>
    </source>
</evidence>
<reference evidence="2 3" key="1">
    <citation type="journal article" date="2010" name="Nature">
        <title>The Ectocarpus genome and the independent evolution of multicellularity in brown algae.</title>
        <authorList>
            <person name="Cock J.M."/>
            <person name="Sterck L."/>
            <person name="Rouze P."/>
            <person name="Scornet D."/>
            <person name="Allen A.E."/>
            <person name="Amoutzias G."/>
            <person name="Anthouard V."/>
            <person name="Artiguenave F."/>
            <person name="Aury J.M."/>
            <person name="Badger J.H."/>
            <person name="Beszteri B."/>
            <person name="Billiau K."/>
            <person name="Bonnet E."/>
            <person name="Bothwell J.H."/>
            <person name="Bowler C."/>
            <person name="Boyen C."/>
            <person name="Brownlee C."/>
            <person name="Carrano C.J."/>
            <person name="Charrier B."/>
            <person name="Cho G.Y."/>
            <person name="Coelho S.M."/>
            <person name="Collen J."/>
            <person name="Corre E."/>
            <person name="Da Silva C."/>
            <person name="Delage L."/>
            <person name="Delaroque N."/>
            <person name="Dittami S.M."/>
            <person name="Doulbeau S."/>
            <person name="Elias M."/>
            <person name="Farnham G."/>
            <person name="Gachon C.M."/>
            <person name="Gschloessl B."/>
            <person name="Heesch S."/>
            <person name="Jabbari K."/>
            <person name="Jubin C."/>
            <person name="Kawai H."/>
            <person name="Kimura K."/>
            <person name="Kloareg B."/>
            <person name="Kupper F.C."/>
            <person name="Lang D."/>
            <person name="Le Bail A."/>
            <person name="Leblanc C."/>
            <person name="Lerouge P."/>
            <person name="Lohr M."/>
            <person name="Lopez P.J."/>
            <person name="Martens C."/>
            <person name="Maumus F."/>
            <person name="Michel G."/>
            <person name="Miranda-Saavedra D."/>
            <person name="Morales J."/>
            <person name="Moreau H."/>
            <person name="Motomura T."/>
            <person name="Nagasato C."/>
            <person name="Napoli C.A."/>
            <person name="Nelson D.R."/>
            <person name="Nyvall-Collen P."/>
            <person name="Peters A.F."/>
            <person name="Pommier C."/>
            <person name="Potin P."/>
            <person name="Poulain J."/>
            <person name="Quesneville H."/>
            <person name="Read B."/>
            <person name="Rensing S.A."/>
            <person name="Ritter A."/>
            <person name="Rousvoal S."/>
            <person name="Samanta M."/>
            <person name="Samson G."/>
            <person name="Schroeder D.C."/>
            <person name="Segurens B."/>
            <person name="Strittmatter M."/>
            <person name="Tonon T."/>
            <person name="Tregear J.W."/>
            <person name="Valentin K."/>
            <person name="von Dassow P."/>
            <person name="Yamagishi T."/>
            <person name="Van de Peer Y."/>
            <person name="Wincker P."/>
        </authorList>
    </citation>
    <scope>NUCLEOTIDE SEQUENCE [LARGE SCALE GENOMIC DNA]</scope>
    <source>
        <strain evidence="3">Ec32 / CCAP1310/4</strain>
    </source>
</reference>
<dbReference type="AlphaFoldDB" id="D8LIL2"/>
<evidence type="ECO:0000313" key="3">
    <source>
        <dbReference type="Proteomes" id="UP000002630"/>
    </source>
</evidence>
<evidence type="ECO:0000313" key="2">
    <source>
        <dbReference type="EMBL" id="CBN80051.2"/>
    </source>
</evidence>
<keyword evidence="3" id="KW-1185">Reference proteome</keyword>
<dbReference type="Proteomes" id="UP000002630">
    <property type="component" value="Unassembled WGS sequence"/>
</dbReference>
<dbReference type="InterPro" id="IPR013878">
    <property type="entry name" value="Mo25"/>
</dbReference>
<dbReference type="Pfam" id="PF08569">
    <property type="entry name" value="Mo25"/>
    <property type="match status" value="1"/>
</dbReference>
<gene>
    <name evidence="2" type="ORF">Esi_0022_0178</name>
</gene>
<dbReference type="InParanoid" id="D8LIL2"/>
<dbReference type="Gene3D" id="1.25.10.10">
    <property type="entry name" value="Leucine-rich Repeat Variant"/>
    <property type="match status" value="1"/>
</dbReference>
<dbReference type="PANTHER" id="PTHR10182">
    <property type="entry name" value="CALCIUM-BINDING PROTEIN 39-RELATED"/>
    <property type="match status" value="1"/>
</dbReference>
<dbReference type="OrthoDB" id="609103at2759"/>
<organism evidence="2 3">
    <name type="scientific">Ectocarpus siliculosus</name>
    <name type="common">Brown alga</name>
    <name type="synonym">Conferva siliculosa</name>
    <dbReference type="NCBI Taxonomy" id="2880"/>
    <lineage>
        <taxon>Eukaryota</taxon>
        <taxon>Sar</taxon>
        <taxon>Stramenopiles</taxon>
        <taxon>Ochrophyta</taxon>
        <taxon>PX clade</taxon>
        <taxon>Phaeophyceae</taxon>
        <taxon>Ectocarpales</taxon>
        <taxon>Ectocarpaceae</taxon>
        <taxon>Ectocarpus</taxon>
    </lineage>
</organism>
<dbReference type="GO" id="GO:0043539">
    <property type="term" value="F:protein serine/threonine kinase activator activity"/>
    <property type="evidence" value="ECO:0007669"/>
    <property type="project" value="TreeGrafter"/>
</dbReference>
<accession>D8LIL2</accession>
<dbReference type="InterPro" id="IPR016024">
    <property type="entry name" value="ARM-type_fold"/>
</dbReference>